<dbReference type="Pfam" id="PF13551">
    <property type="entry name" value="HTH_29"/>
    <property type="match status" value="1"/>
</dbReference>
<keyword evidence="2" id="KW-1185">Reference proteome</keyword>
<dbReference type="AlphaFoldDB" id="A0A1H8E438"/>
<protein>
    <submittedName>
        <fullName evidence="1">Winged helix-turn helix</fullName>
    </submittedName>
</protein>
<dbReference type="EMBL" id="FOCW01000001">
    <property type="protein sequence ID" value="SEN14205.1"/>
    <property type="molecule type" value="Genomic_DNA"/>
</dbReference>
<evidence type="ECO:0000313" key="1">
    <source>
        <dbReference type="EMBL" id="SEN14205.1"/>
    </source>
</evidence>
<organism evidence="1 2">
    <name type="scientific">Brachymonas denitrificans DSM 15123</name>
    <dbReference type="NCBI Taxonomy" id="1121117"/>
    <lineage>
        <taxon>Bacteria</taxon>
        <taxon>Pseudomonadati</taxon>
        <taxon>Pseudomonadota</taxon>
        <taxon>Betaproteobacteria</taxon>
        <taxon>Burkholderiales</taxon>
        <taxon>Comamonadaceae</taxon>
        <taxon>Brachymonas</taxon>
    </lineage>
</organism>
<evidence type="ECO:0000313" key="2">
    <source>
        <dbReference type="Proteomes" id="UP000199531"/>
    </source>
</evidence>
<gene>
    <name evidence="1" type="ORF">SAMN02745977_00554</name>
</gene>
<name>A0A1H8E438_9BURK</name>
<proteinExistence type="predicted"/>
<reference evidence="1 2" key="1">
    <citation type="submission" date="2016-10" db="EMBL/GenBank/DDBJ databases">
        <authorList>
            <person name="de Groot N.N."/>
        </authorList>
    </citation>
    <scope>NUCLEOTIDE SEQUENCE [LARGE SCALE GENOMIC DNA]</scope>
    <source>
        <strain evidence="1 2">DSM 15123</strain>
    </source>
</reference>
<dbReference type="SUPFAM" id="SSF46689">
    <property type="entry name" value="Homeodomain-like"/>
    <property type="match status" value="1"/>
</dbReference>
<accession>A0A1H8E438</accession>
<dbReference type="Proteomes" id="UP000199531">
    <property type="component" value="Unassembled WGS sequence"/>
</dbReference>
<sequence length="124" mass="13867">MGVSRDTFYRYRDAHEQGGVQALLDSNRRKPNPKNRVEEAVEAAVIAYALEQPAHGQLRASNELRQRGIFVSGSGVRSIWLRHNLASFKQRLAQLEAQVAQTGAVLTEAQVAALERKKWQGRDA</sequence>
<dbReference type="InterPro" id="IPR009057">
    <property type="entry name" value="Homeodomain-like_sf"/>
</dbReference>